<accession>A0A4R9KCJ8</accession>
<sequence>MSSILKWNIRSITVFAIILPFFSCLSDWGFGNNRDVDLSKATWLAVERIPIIRDRGGIPGLPTPPIVPVDNLFSLPPGTKVNVKALGGTIDPTGTNILNDFDGDGILNTNETTTNVWVADYPMIEAIIAPPVTMKIAIQLNSHQVSDEIVSEIGSQDFVSNRNEGSEKIHQNELNFKTVQFQDTYTDSISLNFSGASSESFGGKYNGMGANYGTSSSKNWGITASTSKTLTKWADKPFVNNLDREAWNIKANSSSDKAMKYRRDKAGKINTESKVDPNAGYVRAALYIENQSVNMPVKIKNILCSLMFETGEGDLIPIQSFRLLNSDFSPFEVSVYGGTKFGPYVIELTGLNTAEVERAIASGYTPKIYIVDYEMSHVADSNYRSALLNFNGDNLKIVEENSKARTTLIKVFGPGFREMYRVAAFDAEGGVGDPCTTKSISTSLSPGVTLRTALKRIACSGLEIEFEDVVVDFSEIAPTLDSSRIFSKTIKSIGGIKNTIPCSKQENIVGSDNVQRTACVQKPISDWSQEDKDTAGAWVVFSKGKYYNFTEYLLYGENKEIIKFDPNSPRPASVLKGIDSTLWAGDTIEIIYISMRDYGAKLRDFGTNPLVTNLPFKMNTTWDLTSLGSHPYYPNTRSTYLGAVGFGEQIELTIKLDKTQYLNPDFGIPTLAGSLQYFTEFSYNKKTSPFLFERTEVADFEISMGFGGQRSSWMHIERDLNNSDPYKLQSCGVNFIHSTQTLTLCVKLPTQHEILDTENSVVELYIRPSLNNAYRKSIWPLHYSKVGKMRAVLASALKENDTSIRVNDIYGLIEKNDVLLVGESNFPFTIVDISAADAEGAVTLFLDQASNFKADKLTTVITRSGLTIPDIRITQDTGFLTKWNQEATTAFQPAEYNIAQNLSFSTSQTINCVSNPKHPVGCLGFNPDYNAINWIGNYNQGVALWSSWADGGDFAGFLSEGLFGLTTSNNLVYKLEPGNADFVVGEHTGASPLFGPVAITSGDYTLVLWRKDGDIWGKYYQNSTQTAVTTTLVDMTTATATGNFSAKVNENGKIILAWESNDDLYVSFWDINTRTKIGAESKVATRSKTAGTVYSIDVAIGTSRALVTWDVSFVTFSSVYTGIFTQHDTYARVYEVSTGVATNAAFAYSNYNSNFGWGKTVVSASASGNYAILANITAYDNGSSINVLNYNLSTAAAIGATKNIDSAGAGTSGSIETGSFWTGGSDPAYGLVIWRNVSGYLNARSFNLTTGATLGSGSFSIESNVVSPTWSLSVTQEPGMVLYSTPSDNNVRLKAISLIGNQMFYNNSLIVNSPSPATSRNPGSSLIVGTNIFSSWEHVDGSKKTIRGRVTGLDINAATPEQKFFLRGSGEFFLSTSNQGPQSNANITATPNTIFGMAFWLSQDTLQPRIRGFNVNLQNPGALQYGLNNFFVSPLIERDYTIMSRIKF</sequence>
<reference evidence="1" key="1">
    <citation type="journal article" date="2019" name="PLoS Negl. Trop. Dis.">
        <title>Revisiting the worldwide diversity of Leptospira species in the environment.</title>
        <authorList>
            <person name="Vincent A.T."/>
            <person name="Schiettekatte O."/>
            <person name="Bourhy P."/>
            <person name="Veyrier F.J."/>
            <person name="Picardeau M."/>
        </authorList>
    </citation>
    <scope>NUCLEOTIDE SEQUENCE [LARGE SCALE GENOMIC DNA]</scope>
    <source>
        <strain evidence="1">201702455</strain>
    </source>
</reference>
<dbReference type="NCBIfam" id="NF038383">
    <property type="entry name" value="lipo_LIC12048"/>
    <property type="match status" value="1"/>
</dbReference>
<organism evidence="1 2">
    <name type="scientific">Leptospira sarikeiensis</name>
    <dbReference type="NCBI Taxonomy" id="2484943"/>
    <lineage>
        <taxon>Bacteria</taxon>
        <taxon>Pseudomonadati</taxon>
        <taxon>Spirochaetota</taxon>
        <taxon>Spirochaetia</taxon>
        <taxon>Leptospirales</taxon>
        <taxon>Leptospiraceae</taxon>
        <taxon>Leptospira</taxon>
    </lineage>
</organism>
<gene>
    <name evidence="1" type="ORF">EHQ64_08045</name>
</gene>
<proteinExistence type="predicted"/>
<evidence type="ECO:0000313" key="1">
    <source>
        <dbReference type="EMBL" id="TGL62851.1"/>
    </source>
</evidence>
<name>A0A4R9KCJ8_9LEPT</name>
<evidence type="ECO:0000313" key="2">
    <source>
        <dbReference type="Proteomes" id="UP000297762"/>
    </source>
</evidence>
<dbReference type="OrthoDB" id="340142at2"/>
<comment type="caution">
    <text evidence="1">The sequence shown here is derived from an EMBL/GenBank/DDBJ whole genome shotgun (WGS) entry which is preliminary data.</text>
</comment>
<evidence type="ECO:0008006" key="3">
    <source>
        <dbReference type="Google" id="ProtNLM"/>
    </source>
</evidence>
<protein>
    <recommendedName>
        <fullName evidence="3">Lipoprotein</fullName>
    </recommendedName>
</protein>
<dbReference type="Proteomes" id="UP000297762">
    <property type="component" value="Unassembled WGS sequence"/>
</dbReference>
<dbReference type="RefSeq" id="WP_135648975.1">
    <property type="nucleotide sequence ID" value="NZ_RQGF01000015.1"/>
</dbReference>
<keyword evidence="2" id="KW-1185">Reference proteome</keyword>
<dbReference type="EMBL" id="RQGF01000015">
    <property type="protein sequence ID" value="TGL62851.1"/>
    <property type="molecule type" value="Genomic_DNA"/>
</dbReference>